<feature type="domain" description="Metallo-beta-lactamase" evidence="1">
    <location>
        <begin position="15"/>
        <end position="192"/>
    </location>
</feature>
<evidence type="ECO:0000313" key="2">
    <source>
        <dbReference type="EMBL" id="MCF4120804.1"/>
    </source>
</evidence>
<reference evidence="2" key="1">
    <citation type="submission" date="2022-01" db="EMBL/GenBank/DDBJ databases">
        <title>Antribacter sp. nov., isolated from Guizhou of China.</title>
        <authorList>
            <person name="Chengliang C."/>
            <person name="Ya Z."/>
        </authorList>
    </citation>
    <scope>NUCLEOTIDE SEQUENCE</scope>
    <source>
        <strain evidence="2">KLBMP 9083</strain>
    </source>
</reference>
<keyword evidence="3" id="KW-1185">Reference proteome</keyword>
<dbReference type="Pfam" id="PF13483">
    <property type="entry name" value="Lactamase_B_3"/>
    <property type="match status" value="1"/>
</dbReference>
<dbReference type="Proteomes" id="UP001165405">
    <property type="component" value="Unassembled WGS sequence"/>
</dbReference>
<dbReference type="Gene3D" id="3.60.15.10">
    <property type="entry name" value="Ribonuclease Z/Hydroxyacylglutathione hydrolase-like"/>
    <property type="match status" value="1"/>
</dbReference>
<name>A0AA41QEV3_9MICO</name>
<dbReference type="InterPro" id="IPR050114">
    <property type="entry name" value="UPF0173_UPF0282_UlaG_hydrolase"/>
</dbReference>
<dbReference type="PANTHER" id="PTHR43546:SF3">
    <property type="entry name" value="UPF0173 METAL-DEPENDENT HYDROLASE MJ1163"/>
    <property type="match status" value="1"/>
</dbReference>
<protein>
    <submittedName>
        <fullName evidence="2">MBL fold metallo-hydrolase</fullName>
    </submittedName>
</protein>
<dbReference type="InterPro" id="IPR001279">
    <property type="entry name" value="Metallo-B-lactamas"/>
</dbReference>
<dbReference type="EMBL" id="JAKGSG010000024">
    <property type="protein sequence ID" value="MCF4120804.1"/>
    <property type="molecule type" value="Genomic_DNA"/>
</dbReference>
<organism evidence="2 3">
    <name type="scientific">Antribacter soli</name>
    <dbReference type="NCBI Taxonomy" id="2910976"/>
    <lineage>
        <taxon>Bacteria</taxon>
        <taxon>Bacillati</taxon>
        <taxon>Actinomycetota</taxon>
        <taxon>Actinomycetes</taxon>
        <taxon>Micrococcales</taxon>
        <taxon>Promicromonosporaceae</taxon>
        <taxon>Antribacter</taxon>
    </lineage>
</organism>
<dbReference type="PANTHER" id="PTHR43546">
    <property type="entry name" value="UPF0173 METAL-DEPENDENT HYDROLASE MJ1163-RELATED"/>
    <property type="match status" value="1"/>
</dbReference>
<dbReference type="InterPro" id="IPR036866">
    <property type="entry name" value="RibonucZ/Hydroxyglut_hydro"/>
</dbReference>
<sequence length="230" mass="24173">MTTPWPEFVQLTFHGHACVSLTDGETRIVVDPGTFSDTEEALVGATAVLITHDHADHVDTGVVAPALRETPGLQVWASGPAVQVLLAAGAPAEQVHEAAPGQVLEIGGARVTTGGGQHAQIHPEVPRAVNVTYLVELGGTSVYHPGDSFDTPPATAGGLDVLLTPVAAPWLKTAEAIDFTRAVPARVVIPVHDAPLSEIGHRLTANWLDARRLSGEYAYARLVRGESWSS</sequence>
<dbReference type="SMART" id="SM00849">
    <property type="entry name" value="Lactamase_B"/>
    <property type="match status" value="1"/>
</dbReference>
<dbReference type="RefSeq" id="WP_236088577.1">
    <property type="nucleotide sequence ID" value="NZ_JAKGSG010000024.1"/>
</dbReference>
<proteinExistence type="predicted"/>
<dbReference type="SUPFAM" id="SSF56281">
    <property type="entry name" value="Metallo-hydrolase/oxidoreductase"/>
    <property type="match status" value="1"/>
</dbReference>
<gene>
    <name evidence="2" type="ORF">L1785_07415</name>
</gene>
<accession>A0AA41QEV3</accession>
<evidence type="ECO:0000313" key="3">
    <source>
        <dbReference type="Proteomes" id="UP001165405"/>
    </source>
</evidence>
<dbReference type="AlphaFoldDB" id="A0AA41QEV3"/>
<comment type="caution">
    <text evidence="2">The sequence shown here is derived from an EMBL/GenBank/DDBJ whole genome shotgun (WGS) entry which is preliminary data.</text>
</comment>
<evidence type="ECO:0000259" key="1">
    <source>
        <dbReference type="SMART" id="SM00849"/>
    </source>
</evidence>